<dbReference type="Pfam" id="PF22589">
    <property type="entry name" value="SPMIP1"/>
    <property type="match status" value="1"/>
</dbReference>
<dbReference type="KEGG" id="fas:105271306"/>
<dbReference type="GeneID" id="105271306"/>
<dbReference type="AlphaFoldDB" id="A0A9R1TIA2"/>
<keyword evidence="2" id="KW-1185">Reference proteome</keyword>
<sequence length="198" mass="23444">MADNKVCDARCQAFRKETIDTEDKLRMKWFTKNRLRLLADLEQEDKHVKDKLKKLKEESALPVSEPEPTTIQEETEIPVSVASREKIGLDLMRSIHSSLLDVLYDKKESSHEARKKYLEERCKLPPEDRFFTMHCTNWSYGWKVKNFQSFSSKEYNRKPLIRTSFYRNNLSSVKNDERPCSKKGLATLARNFQEIQEY</sequence>
<evidence type="ECO:0000313" key="3">
    <source>
        <dbReference type="RefSeq" id="XP_011311074.1"/>
    </source>
</evidence>
<reference evidence="3" key="1">
    <citation type="submission" date="2025-08" db="UniProtKB">
        <authorList>
            <consortium name="RefSeq"/>
        </authorList>
    </citation>
    <scope>IDENTIFICATION</scope>
    <source>
        <strain evidence="3">USDA-PBARC FA_bdor</strain>
        <tissue evidence="3">Whole organism</tissue>
    </source>
</reference>
<dbReference type="PANTHER" id="PTHR35826:SF1">
    <property type="entry name" value="PROTEIN ATP6V1FNB-LIKE"/>
    <property type="match status" value="1"/>
</dbReference>
<proteinExistence type="predicted"/>
<accession>A0A9R1TIA2</accession>
<name>A0A9R1TIA2_9HYME</name>
<dbReference type="InterPro" id="IPR054323">
    <property type="entry name" value="SPMIP1_C"/>
</dbReference>
<dbReference type="RefSeq" id="XP_011311074.1">
    <property type="nucleotide sequence ID" value="XM_011312772.1"/>
</dbReference>
<feature type="domain" description="Sperm microtubule inner protein 1 C-terminal" evidence="1">
    <location>
        <begin position="61"/>
        <end position="169"/>
    </location>
</feature>
<protein>
    <recommendedName>
        <fullName evidence="1">Sperm microtubule inner protein 1 C-terminal domain-containing protein</fullName>
    </recommendedName>
</protein>
<dbReference type="Proteomes" id="UP000694866">
    <property type="component" value="Unplaced"/>
</dbReference>
<dbReference type="OrthoDB" id="410807at2759"/>
<dbReference type="PANTHER" id="PTHR35826">
    <property type="entry name" value="PROTEIN ATP6V1FNB-LIKE"/>
    <property type="match status" value="1"/>
</dbReference>
<organism evidence="2 3">
    <name type="scientific">Fopius arisanus</name>
    <dbReference type="NCBI Taxonomy" id="64838"/>
    <lineage>
        <taxon>Eukaryota</taxon>
        <taxon>Metazoa</taxon>
        <taxon>Ecdysozoa</taxon>
        <taxon>Arthropoda</taxon>
        <taxon>Hexapoda</taxon>
        <taxon>Insecta</taxon>
        <taxon>Pterygota</taxon>
        <taxon>Neoptera</taxon>
        <taxon>Endopterygota</taxon>
        <taxon>Hymenoptera</taxon>
        <taxon>Apocrita</taxon>
        <taxon>Ichneumonoidea</taxon>
        <taxon>Braconidae</taxon>
        <taxon>Opiinae</taxon>
        <taxon>Fopius</taxon>
    </lineage>
</organism>
<gene>
    <name evidence="3" type="primary">LOC105271306</name>
</gene>
<evidence type="ECO:0000313" key="2">
    <source>
        <dbReference type="Proteomes" id="UP000694866"/>
    </source>
</evidence>
<evidence type="ECO:0000259" key="1">
    <source>
        <dbReference type="Pfam" id="PF22589"/>
    </source>
</evidence>